<feature type="region of interest" description="Disordered" evidence="1">
    <location>
        <begin position="304"/>
        <end position="333"/>
    </location>
</feature>
<dbReference type="EMBL" id="KL198099">
    <property type="protein sequence ID" value="KDQ07896.1"/>
    <property type="molecule type" value="Genomic_DNA"/>
</dbReference>
<feature type="region of interest" description="Disordered" evidence="1">
    <location>
        <begin position="423"/>
        <end position="455"/>
    </location>
</feature>
<feature type="compositionally biased region" description="Acidic residues" evidence="1">
    <location>
        <begin position="71"/>
        <end position="86"/>
    </location>
</feature>
<name>A0A067M8K1_BOTB1</name>
<evidence type="ECO:0000256" key="1">
    <source>
        <dbReference type="SAM" id="MobiDB-lite"/>
    </source>
</evidence>
<dbReference type="SUPFAM" id="SSF56112">
    <property type="entry name" value="Protein kinase-like (PK-like)"/>
    <property type="match status" value="1"/>
</dbReference>
<dbReference type="OrthoDB" id="2687876at2759"/>
<feature type="compositionally biased region" description="Acidic residues" evidence="1">
    <location>
        <begin position="91"/>
        <end position="103"/>
    </location>
</feature>
<feature type="region of interest" description="Disordered" evidence="1">
    <location>
        <begin position="477"/>
        <end position="541"/>
    </location>
</feature>
<organism evidence="2 3">
    <name type="scientific">Botryobasidium botryosum (strain FD-172 SS1)</name>
    <dbReference type="NCBI Taxonomy" id="930990"/>
    <lineage>
        <taxon>Eukaryota</taxon>
        <taxon>Fungi</taxon>
        <taxon>Dikarya</taxon>
        <taxon>Basidiomycota</taxon>
        <taxon>Agaricomycotina</taxon>
        <taxon>Agaricomycetes</taxon>
        <taxon>Cantharellales</taxon>
        <taxon>Botryobasidiaceae</taxon>
        <taxon>Botryobasidium</taxon>
    </lineage>
</organism>
<gene>
    <name evidence="2" type="ORF">BOTBODRAFT_192145</name>
</gene>
<dbReference type="HOGENOM" id="CLU_503422_0_0_1"/>
<dbReference type="AlphaFoldDB" id="A0A067M8K1"/>
<evidence type="ECO:0008006" key="4">
    <source>
        <dbReference type="Google" id="ProtNLM"/>
    </source>
</evidence>
<feature type="region of interest" description="Disordered" evidence="1">
    <location>
        <begin position="91"/>
        <end position="110"/>
    </location>
</feature>
<dbReference type="STRING" id="930990.A0A067M8K1"/>
<feature type="region of interest" description="Disordered" evidence="1">
    <location>
        <begin position="62"/>
        <end position="86"/>
    </location>
</feature>
<feature type="compositionally biased region" description="Low complexity" evidence="1">
    <location>
        <begin position="524"/>
        <end position="533"/>
    </location>
</feature>
<dbReference type="Proteomes" id="UP000027195">
    <property type="component" value="Unassembled WGS sequence"/>
</dbReference>
<reference evidence="3" key="1">
    <citation type="journal article" date="2014" name="Proc. Natl. Acad. Sci. U.S.A.">
        <title>Extensive sampling of basidiomycete genomes demonstrates inadequacy of the white-rot/brown-rot paradigm for wood decay fungi.</title>
        <authorList>
            <person name="Riley R."/>
            <person name="Salamov A.A."/>
            <person name="Brown D.W."/>
            <person name="Nagy L.G."/>
            <person name="Floudas D."/>
            <person name="Held B.W."/>
            <person name="Levasseur A."/>
            <person name="Lombard V."/>
            <person name="Morin E."/>
            <person name="Otillar R."/>
            <person name="Lindquist E.A."/>
            <person name="Sun H."/>
            <person name="LaButti K.M."/>
            <person name="Schmutz J."/>
            <person name="Jabbour D."/>
            <person name="Luo H."/>
            <person name="Baker S.E."/>
            <person name="Pisabarro A.G."/>
            <person name="Walton J.D."/>
            <person name="Blanchette R.A."/>
            <person name="Henrissat B."/>
            <person name="Martin F."/>
            <person name="Cullen D."/>
            <person name="Hibbett D.S."/>
            <person name="Grigoriev I.V."/>
        </authorList>
    </citation>
    <scope>NUCLEOTIDE SEQUENCE [LARGE SCALE GENOMIC DNA]</scope>
    <source>
        <strain evidence="3">FD-172 SS1</strain>
    </source>
</reference>
<keyword evidence="3" id="KW-1185">Reference proteome</keyword>
<proteinExistence type="predicted"/>
<feature type="compositionally biased region" description="Basic and acidic residues" evidence="1">
    <location>
        <begin position="477"/>
        <end position="493"/>
    </location>
</feature>
<dbReference type="InterPro" id="IPR011009">
    <property type="entry name" value="Kinase-like_dom_sf"/>
</dbReference>
<feature type="compositionally biased region" description="Basic and acidic residues" evidence="1">
    <location>
        <begin position="440"/>
        <end position="455"/>
    </location>
</feature>
<sequence>MVSIATTTLRLPLYSHLPPSYCRLKTLPMPSRPLPCRTSSTPALLSRVQIFDPSSPRIKPKLVVEPTAYLEDPEGPSAYDDDDEEDADWDDFEIDLDDPDSDIESSSSEGSPVMYVPHGKYAFAARGVLEDRRPLGHLHCTYKEPAVQTGHINGERIQYVTLIRCSVFVWRKEIFLFSNQLRPVQGVVVPWLIRVEPLKFGFVTYLMEPPGQKWSHAHPNMSHTEKKLIIRAYERLHLCGVLHGDVQLRHILVSGSKALIVDFQKSASLFPNRSVELPKCTQDDLMAEMEDVKWLIDFEGTRGRRGRRTSRRGSLSTTNVPAPGEDVREDEEPPLSFEIPDAKSIEAKYSRMTVDMLVPYLLKIEHADMMFAQAEYHMRRHINDLNTALDRGIFLLTKAKRDMGLLSEDEVENLAPMFKHWDAKHAGSSSGSGSREDEEEKGKKGKERERGEVHRLPLAWDLPARDGALNVDVVERPRWGPRPTREDRRRWVKEANLTWGSPTHTHGKRKHARSDEESMPVGGSSRSSSSSPSKRLRRTSP</sequence>
<evidence type="ECO:0000313" key="3">
    <source>
        <dbReference type="Proteomes" id="UP000027195"/>
    </source>
</evidence>
<evidence type="ECO:0000313" key="2">
    <source>
        <dbReference type="EMBL" id="KDQ07896.1"/>
    </source>
</evidence>
<accession>A0A067M8K1</accession>
<dbReference type="InParanoid" id="A0A067M8K1"/>
<protein>
    <recommendedName>
        <fullName evidence="4">Protein kinase domain-containing protein</fullName>
    </recommendedName>
</protein>